<feature type="domain" description="NADAR" evidence="1">
    <location>
        <begin position="36"/>
        <end position="92"/>
    </location>
</feature>
<evidence type="ECO:0000313" key="2">
    <source>
        <dbReference type="EMBL" id="KAF1911016.1"/>
    </source>
</evidence>
<evidence type="ECO:0000259" key="1">
    <source>
        <dbReference type="Pfam" id="PF08719"/>
    </source>
</evidence>
<dbReference type="Pfam" id="PF08719">
    <property type="entry name" value="NADAR"/>
    <property type="match status" value="1"/>
</dbReference>
<dbReference type="AlphaFoldDB" id="A0A6A5Q8F3"/>
<dbReference type="Proteomes" id="UP000800096">
    <property type="component" value="Unassembled WGS sequence"/>
</dbReference>
<dbReference type="Gene3D" id="1.10.357.40">
    <property type="entry name" value="YbiA-like"/>
    <property type="match status" value="1"/>
</dbReference>
<evidence type="ECO:0000313" key="3">
    <source>
        <dbReference type="Proteomes" id="UP000800096"/>
    </source>
</evidence>
<protein>
    <recommendedName>
        <fullName evidence="1">NADAR domain-containing protein</fullName>
    </recommendedName>
</protein>
<sequence>TGARAWELGQELQHDRVAGHVPEPGRRRELLHVHAEHELVSYLLSTSTRTLVEVSRTDSLWDIGYDESAIKNLHRWGENRLGKALMIVRSEIVKKIEQSGVTVETWLADNKPSYWSLCSHSIGAGTTRAFRL</sequence>
<dbReference type="EMBL" id="ML979147">
    <property type="protein sequence ID" value="KAF1911016.1"/>
    <property type="molecule type" value="Genomic_DNA"/>
</dbReference>
<accession>A0A6A5Q8F3</accession>
<reference evidence="2" key="1">
    <citation type="journal article" date="2020" name="Stud. Mycol.">
        <title>101 Dothideomycetes genomes: a test case for predicting lifestyles and emergence of pathogens.</title>
        <authorList>
            <person name="Haridas S."/>
            <person name="Albert R."/>
            <person name="Binder M."/>
            <person name="Bloem J."/>
            <person name="Labutti K."/>
            <person name="Salamov A."/>
            <person name="Andreopoulos B."/>
            <person name="Baker S."/>
            <person name="Barry K."/>
            <person name="Bills G."/>
            <person name="Bluhm B."/>
            <person name="Cannon C."/>
            <person name="Castanera R."/>
            <person name="Culley D."/>
            <person name="Daum C."/>
            <person name="Ezra D."/>
            <person name="Gonzalez J."/>
            <person name="Henrissat B."/>
            <person name="Kuo A."/>
            <person name="Liang C."/>
            <person name="Lipzen A."/>
            <person name="Lutzoni F."/>
            <person name="Magnuson J."/>
            <person name="Mondo S."/>
            <person name="Nolan M."/>
            <person name="Ohm R."/>
            <person name="Pangilinan J."/>
            <person name="Park H.-J."/>
            <person name="Ramirez L."/>
            <person name="Alfaro M."/>
            <person name="Sun H."/>
            <person name="Tritt A."/>
            <person name="Yoshinaga Y."/>
            <person name="Zwiers L.-H."/>
            <person name="Turgeon B."/>
            <person name="Goodwin S."/>
            <person name="Spatafora J."/>
            <person name="Crous P."/>
            <person name="Grigoriev I."/>
        </authorList>
    </citation>
    <scope>NUCLEOTIDE SEQUENCE</scope>
    <source>
        <strain evidence="2">HMLAC05119</strain>
    </source>
</reference>
<feature type="non-terminal residue" evidence="2">
    <location>
        <position position="1"/>
    </location>
</feature>
<name>A0A6A5Q8F3_AMPQU</name>
<keyword evidence="3" id="KW-1185">Reference proteome</keyword>
<dbReference type="SUPFAM" id="SSF143990">
    <property type="entry name" value="YbiA-like"/>
    <property type="match status" value="1"/>
</dbReference>
<dbReference type="CDD" id="cd15457">
    <property type="entry name" value="NADAR"/>
    <property type="match status" value="1"/>
</dbReference>
<dbReference type="InterPro" id="IPR012816">
    <property type="entry name" value="NADAR"/>
</dbReference>
<gene>
    <name evidence="2" type="ORF">BDU57DRAFT_566782</name>
</gene>
<dbReference type="OrthoDB" id="206452at2759"/>
<proteinExistence type="predicted"/>
<dbReference type="InterPro" id="IPR037238">
    <property type="entry name" value="YbiA-like_sf"/>
</dbReference>
<organism evidence="2 3">
    <name type="scientific">Ampelomyces quisqualis</name>
    <name type="common">Powdery mildew agent</name>
    <dbReference type="NCBI Taxonomy" id="50730"/>
    <lineage>
        <taxon>Eukaryota</taxon>
        <taxon>Fungi</taxon>
        <taxon>Dikarya</taxon>
        <taxon>Ascomycota</taxon>
        <taxon>Pezizomycotina</taxon>
        <taxon>Dothideomycetes</taxon>
        <taxon>Pleosporomycetidae</taxon>
        <taxon>Pleosporales</taxon>
        <taxon>Pleosporineae</taxon>
        <taxon>Phaeosphaeriaceae</taxon>
        <taxon>Ampelomyces</taxon>
    </lineage>
</organism>